<name>A0A9P3HIB6_9FUNG</name>
<feature type="chain" id="PRO_5040262668" evidence="2">
    <location>
        <begin position="27"/>
        <end position="95"/>
    </location>
</feature>
<feature type="compositionally biased region" description="Polar residues" evidence="1">
    <location>
        <begin position="46"/>
        <end position="55"/>
    </location>
</feature>
<evidence type="ECO:0000313" key="3">
    <source>
        <dbReference type="EMBL" id="GJJ77220.1"/>
    </source>
</evidence>
<organism evidence="3 4">
    <name type="scientific">Entomortierella parvispora</name>
    <dbReference type="NCBI Taxonomy" id="205924"/>
    <lineage>
        <taxon>Eukaryota</taxon>
        <taxon>Fungi</taxon>
        <taxon>Fungi incertae sedis</taxon>
        <taxon>Mucoromycota</taxon>
        <taxon>Mortierellomycotina</taxon>
        <taxon>Mortierellomycetes</taxon>
        <taxon>Mortierellales</taxon>
        <taxon>Mortierellaceae</taxon>
        <taxon>Entomortierella</taxon>
    </lineage>
</organism>
<evidence type="ECO:0000313" key="4">
    <source>
        <dbReference type="Proteomes" id="UP000827284"/>
    </source>
</evidence>
<dbReference type="AlphaFoldDB" id="A0A9P3HIB6"/>
<keyword evidence="4" id="KW-1185">Reference proteome</keyword>
<reference evidence="3" key="1">
    <citation type="submission" date="2021-11" db="EMBL/GenBank/DDBJ databases">
        <authorList>
            <person name="Herlambang A."/>
            <person name="Guo Y."/>
            <person name="Takashima Y."/>
            <person name="Nishizawa T."/>
        </authorList>
    </citation>
    <scope>NUCLEOTIDE SEQUENCE</scope>
    <source>
        <strain evidence="3">E1425</strain>
    </source>
</reference>
<accession>A0A9P3HIB6</accession>
<dbReference type="Proteomes" id="UP000827284">
    <property type="component" value="Unassembled WGS sequence"/>
</dbReference>
<comment type="caution">
    <text evidence="3">The sequence shown here is derived from an EMBL/GenBank/DDBJ whole genome shotgun (WGS) entry which is preliminary data.</text>
</comment>
<keyword evidence="2" id="KW-0732">Signal</keyword>
<gene>
    <name evidence="3" type="ORF">EMPS_09579</name>
</gene>
<dbReference type="EMBL" id="BQFW01000013">
    <property type="protein sequence ID" value="GJJ77220.1"/>
    <property type="molecule type" value="Genomic_DNA"/>
</dbReference>
<sequence>MKTMFKTIPTLALLATAAILQAQAHARLVARDDPSTQAVSGGTAPSDPSGSTAANPDQGDNDKWGWGYSGWGYGYPFYGYGYGYGYRPFYSGWWY</sequence>
<reference evidence="3" key="2">
    <citation type="journal article" date="2022" name="Microbiol. Resour. Announc.">
        <title>Whole-Genome Sequence of Entomortierella parvispora E1425, a Mucoromycotan Fungus Associated with Burkholderiaceae-Related Endosymbiotic Bacteria.</title>
        <authorList>
            <person name="Herlambang A."/>
            <person name="Guo Y."/>
            <person name="Takashima Y."/>
            <person name="Narisawa K."/>
            <person name="Ohta H."/>
            <person name="Nishizawa T."/>
        </authorList>
    </citation>
    <scope>NUCLEOTIDE SEQUENCE</scope>
    <source>
        <strain evidence="3">E1425</strain>
    </source>
</reference>
<feature type="region of interest" description="Disordered" evidence="1">
    <location>
        <begin position="31"/>
        <end position="63"/>
    </location>
</feature>
<evidence type="ECO:0000256" key="2">
    <source>
        <dbReference type="SAM" id="SignalP"/>
    </source>
</evidence>
<protein>
    <submittedName>
        <fullName evidence="3">Uncharacterized protein</fullName>
    </submittedName>
</protein>
<feature type="signal peptide" evidence="2">
    <location>
        <begin position="1"/>
        <end position="26"/>
    </location>
</feature>
<evidence type="ECO:0000256" key="1">
    <source>
        <dbReference type="SAM" id="MobiDB-lite"/>
    </source>
</evidence>
<proteinExistence type="predicted"/>